<keyword evidence="7" id="KW-1185">Reference proteome</keyword>
<dbReference type="InterPro" id="IPR036277">
    <property type="entry name" value="SMC_hinge_sf"/>
</dbReference>
<keyword evidence="1 2" id="KW-0175">Coiled coil</keyword>
<feature type="compositionally biased region" description="Polar residues" evidence="3">
    <location>
        <begin position="625"/>
        <end position="634"/>
    </location>
</feature>
<dbReference type="Pfam" id="PF06470">
    <property type="entry name" value="SMC_hinge"/>
    <property type="match status" value="1"/>
</dbReference>
<accession>A0ABQ5JWV0</accession>
<dbReference type="Gene3D" id="1.20.1060.20">
    <property type="match status" value="1"/>
</dbReference>
<evidence type="ECO:0000256" key="3">
    <source>
        <dbReference type="SAM" id="MobiDB-lite"/>
    </source>
</evidence>
<evidence type="ECO:0000259" key="4">
    <source>
        <dbReference type="Pfam" id="PF02463"/>
    </source>
</evidence>
<dbReference type="Gene3D" id="3.40.50.300">
    <property type="entry name" value="P-loop containing nucleotide triphosphate hydrolases"/>
    <property type="match status" value="1"/>
</dbReference>
<dbReference type="PANTHER" id="PTHR43977">
    <property type="entry name" value="STRUCTURAL MAINTENANCE OF CHROMOSOMES PROTEIN 3"/>
    <property type="match status" value="1"/>
</dbReference>
<dbReference type="InterPro" id="IPR010935">
    <property type="entry name" value="SMC_hinge"/>
</dbReference>
<dbReference type="Pfam" id="PF02463">
    <property type="entry name" value="SMC_N"/>
    <property type="match status" value="1"/>
</dbReference>
<sequence>MNYYIKKVNIRNFRSYKELNITSPFNPGLNLIVGANGSGKSNLLLAIRFVLLDGELSTIRTRHERHAFIHSGVGGTDPHGSASVTVTFSRRVTTKRREDHEEEEDEDDLNDVILSRELETVLPLKDKLSINGKTVSKQEYIDFLESELKFPRSSPYNVVQQGKVAEMSLMSETELFKLLKGVSGASSYVQKRDEALKKMQAAKKKRVEVELHLDSMKRTLESLSEEQEKLISCLEVEKQRDGALAMKLEMELEQHHSEIEKKAEELRKIEEKLSKEKEQLQRRENSVAMKESELIRLIEEEVEKKEGVKQAILREISEGTDAIDYGDEESELMSEEEEGEIHDGTQANARALKRTSKRKQTALSNYQEACEDLDHAEQELVRLKKNVDTMTHQLEEQHSSVQKMTIEADVLELKQHAADEFDNIDERKDYLEKKIETLSSIIVESTSEIKERVSEQQKMAKTIEELSEQLTSLHSAASSAIDNETAAEGKLSEVREEMKGIKAGLMNINGEISRLSASKSRYLSELAHVEDELCSYGAVGKVREALRVRNLVKRWEKEGKHKEVTDGVLGCVFELLVHSPKLDIAIEEAAKNNLFAIVLKNDDVLTRILDLLDEEDEMEEEERAASSTRRSWQPSRKEGEASFLLLNRIRKKVPEMHENKEKKCYPLCKQMRTVWDKKISPANPREEEEERDGEEEEREEREEASKATQSSPLSSYSVPLMFSIFGQCFLCQSLSLGRSFAREQGVKVVTVSGDIAESGGAIIGGRAERRKGRSAAGNVRIDRGFMCVWREYREKEAEVTDIEAKLTQ</sequence>
<evidence type="ECO:0000259" key="5">
    <source>
        <dbReference type="Pfam" id="PF06470"/>
    </source>
</evidence>
<dbReference type="Gene3D" id="3.30.70.1620">
    <property type="match status" value="1"/>
</dbReference>
<protein>
    <recommendedName>
        <fullName evidence="8">RecF/RecN/SMC N-terminal domain-containing protein</fullName>
    </recommendedName>
</protein>
<organism evidence="6 7">
    <name type="scientific">Aduncisulcus paluster</name>
    <dbReference type="NCBI Taxonomy" id="2918883"/>
    <lineage>
        <taxon>Eukaryota</taxon>
        <taxon>Metamonada</taxon>
        <taxon>Carpediemonas-like organisms</taxon>
        <taxon>Aduncisulcus</taxon>
    </lineage>
</organism>
<dbReference type="InterPro" id="IPR003395">
    <property type="entry name" value="RecF/RecN/SMC_N"/>
</dbReference>
<evidence type="ECO:0000313" key="7">
    <source>
        <dbReference type="Proteomes" id="UP001057375"/>
    </source>
</evidence>
<evidence type="ECO:0000256" key="1">
    <source>
        <dbReference type="ARBA" id="ARBA00023054"/>
    </source>
</evidence>
<dbReference type="InterPro" id="IPR027417">
    <property type="entry name" value="P-loop_NTPase"/>
</dbReference>
<feature type="coiled-coil region" evidence="2">
    <location>
        <begin position="359"/>
        <end position="393"/>
    </location>
</feature>
<dbReference type="Proteomes" id="UP001057375">
    <property type="component" value="Unassembled WGS sequence"/>
</dbReference>
<feature type="region of interest" description="Disordered" evidence="3">
    <location>
        <begin position="678"/>
        <end position="713"/>
    </location>
</feature>
<feature type="domain" description="SMC hinge" evidence="5">
    <location>
        <begin position="566"/>
        <end position="671"/>
    </location>
</feature>
<name>A0ABQ5JWV0_9EUKA</name>
<evidence type="ECO:0000313" key="6">
    <source>
        <dbReference type="EMBL" id="GKT15758.1"/>
    </source>
</evidence>
<evidence type="ECO:0000256" key="2">
    <source>
        <dbReference type="SAM" id="Coils"/>
    </source>
</evidence>
<feature type="compositionally biased region" description="Acidic residues" evidence="3">
    <location>
        <begin position="686"/>
        <end position="702"/>
    </location>
</feature>
<reference evidence="6" key="1">
    <citation type="submission" date="2022-03" db="EMBL/GenBank/DDBJ databases">
        <title>Draft genome sequence of Aduncisulcus paluster, a free-living microaerophilic Fornicata.</title>
        <authorList>
            <person name="Yuyama I."/>
            <person name="Kume K."/>
            <person name="Tamura T."/>
            <person name="Inagaki Y."/>
            <person name="Hashimoto T."/>
        </authorList>
    </citation>
    <scope>NUCLEOTIDE SEQUENCE</scope>
    <source>
        <strain evidence="6">NY0171</strain>
    </source>
</reference>
<evidence type="ECO:0008006" key="8">
    <source>
        <dbReference type="Google" id="ProtNLM"/>
    </source>
</evidence>
<dbReference type="SUPFAM" id="SSF52540">
    <property type="entry name" value="P-loop containing nucleoside triphosphate hydrolases"/>
    <property type="match status" value="1"/>
</dbReference>
<feature type="non-terminal residue" evidence="6">
    <location>
        <position position="808"/>
    </location>
</feature>
<feature type="domain" description="RecF/RecN/SMC N-terminal" evidence="4">
    <location>
        <begin position="4"/>
        <end position="147"/>
    </location>
</feature>
<feature type="coiled-coil region" evidence="2">
    <location>
        <begin position="185"/>
        <end position="293"/>
    </location>
</feature>
<feature type="region of interest" description="Disordered" evidence="3">
    <location>
        <begin position="616"/>
        <end position="635"/>
    </location>
</feature>
<gene>
    <name evidence="6" type="ORF">ADUPG1_010782</name>
</gene>
<dbReference type="SUPFAM" id="SSF75553">
    <property type="entry name" value="Smc hinge domain"/>
    <property type="match status" value="2"/>
</dbReference>
<comment type="caution">
    <text evidence="6">The sequence shown here is derived from an EMBL/GenBank/DDBJ whole genome shotgun (WGS) entry which is preliminary data.</text>
</comment>
<proteinExistence type="predicted"/>
<dbReference type="EMBL" id="BQXS01011699">
    <property type="protein sequence ID" value="GKT15758.1"/>
    <property type="molecule type" value="Genomic_DNA"/>
</dbReference>